<gene>
    <name evidence="2" type="ORF">CCR75_007222</name>
</gene>
<organism evidence="2 3">
    <name type="scientific">Bremia lactucae</name>
    <name type="common">Lettuce downy mildew</name>
    <dbReference type="NCBI Taxonomy" id="4779"/>
    <lineage>
        <taxon>Eukaryota</taxon>
        <taxon>Sar</taxon>
        <taxon>Stramenopiles</taxon>
        <taxon>Oomycota</taxon>
        <taxon>Peronosporomycetes</taxon>
        <taxon>Peronosporales</taxon>
        <taxon>Peronosporaceae</taxon>
        <taxon>Bremia</taxon>
    </lineage>
</organism>
<dbReference type="RefSeq" id="XP_067815144.1">
    <property type="nucleotide sequence ID" value="XM_067965285.1"/>
</dbReference>
<dbReference type="GeneID" id="94350956"/>
<keyword evidence="3" id="KW-1185">Reference proteome</keyword>
<feature type="region of interest" description="Disordered" evidence="1">
    <location>
        <begin position="15"/>
        <end position="63"/>
    </location>
</feature>
<dbReference type="Proteomes" id="UP000294530">
    <property type="component" value="Unassembled WGS sequence"/>
</dbReference>
<evidence type="ECO:0000313" key="3">
    <source>
        <dbReference type="Proteomes" id="UP000294530"/>
    </source>
</evidence>
<dbReference type="KEGG" id="blac:94350956"/>
<accession>A0A976FFB7</accession>
<comment type="caution">
    <text evidence="2">The sequence shown here is derived from an EMBL/GenBank/DDBJ whole genome shotgun (WGS) entry which is preliminary data.</text>
</comment>
<dbReference type="AlphaFoldDB" id="A0A976FFB7"/>
<name>A0A976FFB7_BRELC</name>
<evidence type="ECO:0000313" key="2">
    <source>
        <dbReference type="EMBL" id="TDH65645.1"/>
    </source>
</evidence>
<feature type="compositionally biased region" description="Basic and acidic residues" evidence="1">
    <location>
        <begin position="27"/>
        <end position="47"/>
    </location>
</feature>
<protein>
    <submittedName>
        <fullName evidence="2">Uncharacterized protein</fullName>
    </submittedName>
</protein>
<evidence type="ECO:0000256" key="1">
    <source>
        <dbReference type="SAM" id="MobiDB-lite"/>
    </source>
</evidence>
<reference evidence="2 3" key="1">
    <citation type="journal article" date="2021" name="Genome Biol.">
        <title>AFLAP: assembly-free linkage analysis pipeline using k-mers from genome sequencing data.</title>
        <authorList>
            <person name="Fletcher K."/>
            <person name="Zhang L."/>
            <person name="Gil J."/>
            <person name="Han R."/>
            <person name="Cavanaugh K."/>
            <person name="Michelmore R."/>
        </authorList>
    </citation>
    <scope>NUCLEOTIDE SEQUENCE [LARGE SCALE GENOMIC DNA]</scope>
    <source>
        <strain evidence="2 3">SF5</strain>
    </source>
</reference>
<proteinExistence type="predicted"/>
<dbReference type="EMBL" id="SHOA02000013">
    <property type="protein sequence ID" value="TDH65645.1"/>
    <property type="molecule type" value="Genomic_DNA"/>
</dbReference>
<sequence>MADFDHGFALDEYVNSSPAAAPVPAPPRDRAVDEKEEKSKVEGDPRMNLDSLTGDPERNVKSRPGYGVHIFTVRFYIAADGGVADVRGTQGNGGAVMDMPGPALHGMQAAYSYPDA</sequence>